<gene>
    <name evidence="1" type="ORF">SDC9_207689</name>
</gene>
<name>A0A645J962_9ZZZZ</name>
<protein>
    <submittedName>
        <fullName evidence="1">Uncharacterized protein</fullName>
    </submittedName>
</protein>
<accession>A0A645J962</accession>
<dbReference type="EMBL" id="VSSQ01134607">
    <property type="protein sequence ID" value="MPN59966.1"/>
    <property type="molecule type" value="Genomic_DNA"/>
</dbReference>
<proteinExistence type="predicted"/>
<organism evidence="1">
    <name type="scientific">bioreactor metagenome</name>
    <dbReference type="NCBI Taxonomy" id="1076179"/>
    <lineage>
        <taxon>unclassified sequences</taxon>
        <taxon>metagenomes</taxon>
        <taxon>ecological metagenomes</taxon>
    </lineage>
</organism>
<evidence type="ECO:0000313" key="1">
    <source>
        <dbReference type="EMBL" id="MPN59966.1"/>
    </source>
</evidence>
<comment type="caution">
    <text evidence="1">The sequence shown here is derived from an EMBL/GenBank/DDBJ whole genome shotgun (WGS) entry which is preliminary data.</text>
</comment>
<sequence length="47" mass="5527">MGSLFKLHYRIELKDQKQEKKFIDELRCRNGNLEITCNMAALGKDDL</sequence>
<dbReference type="AlphaFoldDB" id="A0A645J962"/>
<reference evidence="1" key="1">
    <citation type="submission" date="2019-08" db="EMBL/GenBank/DDBJ databases">
        <authorList>
            <person name="Kucharzyk K."/>
            <person name="Murdoch R.W."/>
            <person name="Higgins S."/>
            <person name="Loffler F."/>
        </authorList>
    </citation>
    <scope>NUCLEOTIDE SEQUENCE</scope>
</reference>